<evidence type="ECO:0000313" key="3">
    <source>
        <dbReference type="EMBL" id="MCT8971529.1"/>
    </source>
</evidence>
<protein>
    <submittedName>
        <fullName evidence="3">Trehalose-6-phosphate synthase</fullName>
    </submittedName>
</protein>
<dbReference type="EMBL" id="JALIDZ010000003">
    <property type="protein sequence ID" value="MCT8971529.1"/>
    <property type="molecule type" value="Genomic_DNA"/>
</dbReference>
<dbReference type="Pfam" id="PF00982">
    <property type="entry name" value="Glyco_transf_20"/>
    <property type="match status" value="1"/>
</dbReference>
<dbReference type="PANTHER" id="PTHR10788:SF106">
    <property type="entry name" value="BCDNA.GH08860"/>
    <property type="match status" value="1"/>
</dbReference>
<dbReference type="RefSeq" id="WP_261615109.1">
    <property type="nucleotide sequence ID" value="NZ_JALIDZ010000003.1"/>
</dbReference>
<dbReference type="SUPFAM" id="SSF53756">
    <property type="entry name" value="UDP-Glycosyltransferase/glycogen phosphorylase"/>
    <property type="match status" value="1"/>
</dbReference>
<evidence type="ECO:0000256" key="2">
    <source>
        <dbReference type="SAM" id="MobiDB-lite"/>
    </source>
</evidence>
<dbReference type="InterPro" id="IPR001830">
    <property type="entry name" value="Glyco_trans_20"/>
</dbReference>
<name>A0AAW5QVJ0_9HYPH</name>
<evidence type="ECO:0000313" key="4">
    <source>
        <dbReference type="Proteomes" id="UP001320898"/>
    </source>
</evidence>
<dbReference type="Proteomes" id="UP001320898">
    <property type="component" value="Unassembled WGS sequence"/>
</dbReference>
<accession>A0AAW5QVJ0</accession>
<feature type="region of interest" description="Disordered" evidence="2">
    <location>
        <begin position="461"/>
        <end position="518"/>
    </location>
</feature>
<dbReference type="GO" id="GO:0003825">
    <property type="term" value="F:alpha,alpha-trehalose-phosphate synthase (UDP-forming) activity"/>
    <property type="evidence" value="ECO:0007669"/>
    <property type="project" value="TreeGrafter"/>
</dbReference>
<dbReference type="Gene3D" id="3.40.50.2000">
    <property type="entry name" value="Glycogen Phosphorylase B"/>
    <property type="match status" value="2"/>
</dbReference>
<feature type="compositionally biased region" description="Basic and acidic residues" evidence="2">
    <location>
        <begin position="506"/>
        <end position="518"/>
    </location>
</feature>
<reference evidence="3 4" key="1">
    <citation type="submission" date="2022-04" db="EMBL/GenBank/DDBJ databases">
        <authorList>
            <person name="Ye Y.-Q."/>
            <person name="Du Z.-J."/>
        </authorList>
    </citation>
    <scope>NUCLEOTIDE SEQUENCE [LARGE SCALE GENOMIC DNA]</scope>
    <source>
        <strain evidence="3 4">A6E488</strain>
    </source>
</reference>
<dbReference type="GO" id="GO:0005992">
    <property type="term" value="P:trehalose biosynthetic process"/>
    <property type="evidence" value="ECO:0007669"/>
    <property type="project" value="InterPro"/>
</dbReference>
<dbReference type="PANTHER" id="PTHR10788">
    <property type="entry name" value="TREHALOSE-6-PHOSPHATE SYNTHASE"/>
    <property type="match status" value="1"/>
</dbReference>
<sequence length="518" mass="56990">MNRTVIVSNRLPPLDRDEASAGGLAVGISAALAESGGTWLGWDGQIDCEPDHGSRIQQITPYTIIALALSADEHAGYYIGFANRALWPVLHGRADLVRFDPADFALYRAVNARFAKQLAAAAHDADAVWVHDYHFLCMGEALRRLGIRLPIGFFLHVPFPPADTLAALPCHRNLIGALSAFDLVGFQSENDLRNFCDYATRYLGAAVSEDGTVAVGGRQFSVGVFPIGIDTRGFSALAESKEAGVLRERLRGCFEGQLGVIGVDRLDYTKGLERRFRAFERLLETSPAHFRQAFLLQIAAPSRMAIPEYAALRDRLEALSGRINARHARIDWTPVRYINRTFSQTRLAALYRLSRVGLVTPLRDGMNLVAKEFVAAQSANDPGVLVLSRYAGAAERLSGALLVNPYDIDGMAAAMRRALVMCLEERRERYREMISELRDHDVHGWREDYLRALVAAHRRSLAGGRQSAAPMSPRGQSVQQDGGVGRAGHGGHREADVVLARPSHGRRSDHDAACRRVH</sequence>
<comment type="similarity">
    <text evidence="1">Belongs to the glycosyltransferase 20 family.</text>
</comment>
<evidence type="ECO:0000256" key="1">
    <source>
        <dbReference type="ARBA" id="ARBA00008799"/>
    </source>
</evidence>
<keyword evidence="4" id="KW-1185">Reference proteome</keyword>
<proteinExistence type="inferred from homology"/>
<organism evidence="3 4">
    <name type="scientific">Microbaculum marinisediminis</name>
    <dbReference type="NCBI Taxonomy" id="2931392"/>
    <lineage>
        <taxon>Bacteria</taxon>
        <taxon>Pseudomonadati</taxon>
        <taxon>Pseudomonadota</taxon>
        <taxon>Alphaproteobacteria</taxon>
        <taxon>Hyphomicrobiales</taxon>
        <taxon>Tepidamorphaceae</taxon>
        <taxon>Microbaculum</taxon>
    </lineage>
</organism>
<gene>
    <name evidence="3" type="ORF">MUB46_06660</name>
</gene>
<dbReference type="AlphaFoldDB" id="A0AAW5QVJ0"/>
<dbReference type="CDD" id="cd03788">
    <property type="entry name" value="GT20_TPS"/>
    <property type="match status" value="1"/>
</dbReference>
<comment type="caution">
    <text evidence="3">The sequence shown here is derived from an EMBL/GenBank/DDBJ whole genome shotgun (WGS) entry which is preliminary data.</text>
</comment>